<evidence type="ECO:0000256" key="6">
    <source>
        <dbReference type="SAM" id="MobiDB-lite"/>
    </source>
</evidence>
<keyword evidence="10" id="KW-1185">Reference proteome</keyword>
<name>A0ABV6AUT7_9HYPH</name>
<feature type="transmembrane region" description="Helical" evidence="7">
    <location>
        <begin position="379"/>
        <end position="412"/>
    </location>
</feature>
<sequence length="464" mass="48411">MIRFIVADLRRLWAGAVVVVLLVALATALGVTVTLQERALRLGSARAADKFDLVIGAAGSETQLVLSSVFLQPAPLPLMPGEVLAKLSKDPRVAWVAPVGFGDSFSGYPLVGTTRALISSTVSGFAEGRMFEKEGEAVIGSAVKLPTGAQIKPMHGTADTGGETHAGVVYQVTGRLKPTGTPWDRAILVPIQAVWHVHGLGHEHGHEEEEHHEGETPGVTPAAAATDEHGHGPIEAAREHGHDHDHDHDHEHGMAAVAGHGGHDDEDHDHGGIEADAPVVEDFGAGAPGLPAVLVKPRTIADAYKLRQEYRSGNTLAVFPGEVLTRLYATLGDAKLVLSAVAAGSQGLVAAALVMVTVTHIGQRRRQIGALRAFGAPRLSVFAIVWLELFVLVALGIGLGFLLGLFAAQVIAGIFTARSGVILPVGFASEDLRLALALLGVAAALATLPAILAYRQSPATALRA</sequence>
<evidence type="ECO:0000256" key="5">
    <source>
        <dbReference type="ARBA" id="ARBA00023136"/>
    </source>
</evidence>
<protein>
    <submittedName>
        <fullName evidence="9">FtsX-like permease family protein</fullName>
    </submittedName>
</protein>
<evidence type="ECO:0000256" key="3">
    <source>
        <dbReference type="ARBA" id="ARBA00022692"/>
    </source>
</evidence>
<dbReference type="RefSeq" id="WP_377265879.1">
    <property type="nucleotide sequence ID" value="NZ_JBHMAA010000050.1"/>
</dbReference>
<evidence type="ECO:0000313" key="10">
    <source>
        <dbReference type="Proteomes" id="UP001589692"/>
    </source>
</evidence>
<organism evidence="9 10">
    <name type="scientific">Rhizobium puerariae</name>
    <dbReference type="NCBI Taxonomy" id="1585791"/>
    <lineage>
        <taxon>Bacteria</taxon>
        <taxon>Pseudomonadati</taxon>
        <taxon>Pseudomonadota</taxon>
        <taxon>Alphaproteobacteria</taxon>
        <taxon>Hyphomicrobiales</taxon>
        <taxon>Rhizobiaceae</taxon>
        <taxon>Rhizobium/Agrobacterium group</taxon>
        <taxon>Rhizobium</taxon>
    </lineage>
</organism>
<comment type="subcellular location">
    <subcellularLocation>
        <location evidence="1">Cell membrane</location>
        <topology evidence="1">Multi-pass membrane protein</topology>
    </subcellularLocation>
</comment>
<dbReference type="EMBL" id="JBHMAA010000050">
    <property type="protein sequence ID" value="MFB9953078.1"/>
    <property type="molecule type" value="Genomic_DNA"/>
</dbReference>
<feature type="region of interest" description="Disordered" evidence="6">
    <location>
        <begin position="201"/>
        <end position="272"/>
    </location>
</feature>
<evidence type="ECO:0000256" key="1">
    <source>
        <dbReference type="ARBA" id="ARBA00004651"/>
    </source>
</evidence>
<dbReference type="Proteomes" id="UP001589692">
    <property type="component" value="Unassembled WGS sequence"/>
</dbReference>
<dbReference type="InterPro" id="IPR051125">
    <property type="entry name" value="ABC-4/HrtB_transporter"/>
</dbReference>
<feature type="transmembrane region" description="Helical" evidence="7">
    <location>
        <begin position="336"/>
        <end position="358"/>
    </location>
</feature>
<feature type="transmembrane region" description="Helical" evidence="7">
    <location>
        <begin position="432"/>
        <end position="454"/>
    </location>
</feature>
<keyword evidence="5 7" id="KW-0472">Membrane</keyword>
<feature type="compositionally biased region" description="Basic and acidic residues" evidence="6">
    <location>
        <begin position="226"/>
        <end position="253"/>
    </location>
</feature>
<keyword evidence="2" id="KW-1003">Cell membrane</keyword>
<feature type="compositionally biased region" description="Basic and acidic residues" evidence="6">
    <location>
        <begin position="201"/>
        <end position="215"/>
    </location>
</feature>
<proteinExistence type="predicted"/>
<feature type="compositionally biased region" description="Basic and acidic residues" evidence="6">
    <location>
        <begin position="261"/>
        <end position="272"/>
    </location>
</feature>
<evidence type="ECO:0000313" key="9">
    <source>
        <dbReference type="EMBL" id="MFB9953078.1"/>
    </source>
</evidence>
<dbReference type="PANTHER" id="PTHR43738:SF2">
    <property type="entry name" value="ABC TRANSPORTER PERMEASE"/>
    <property type="match status" value="1"/>
</dbReference>
<feature type="domain" description="ABC3 transporter permease C-terminal" evidence="8">
    <location>
        <begin position="348"/>
        <end position="456"/>
    </location>
</feature>
<evidence type="ECO:0000256" key="2">
    <source>
        <dbReference type="ARBA" id="ARBA00022475"/>
    </source>
</evidence>
<evidence type="ECO:0000256" key="7">
    <source>
        <dbReference type="SAM" id="Phobius"/>
    </source>
</evidence>
<keyword evidence="3 7" id="KW-0812">Transmembrane</keyword>
<gene>
    <name evidence="9" type="ORF">ACFFP0_29940</name>
</gene>
<comment type="caution">
    <text evidence="9">The sequence shown here is derived from an EMBL/GenBank/DDBJ whole genome shotgun (WGS) entry which is preliminary data.</text>
</comment>
<reference evidence="9 10" key="1">
    <citation type="submission" date="2024-09" db="EMBL/GenBank/DDBJ databases">
        <authorList>
            <person name="Sun Q."/>
            <person name="Mori K."/>
        </authorList>
    </citation>
    <scope>NUCLEOTIDE SEQUENCE [LARGE SCALE GENOMIC DNA]</scope>
    <source>
        <strain evidence="9 10">TBRC 4938</strain>
    </source>
</reference>
<dbReference type="InterPro" id="IPR003838">
    <property type="entry name" value="ABC3_permease_C"/>
</dbReference>
<dbReference type="PANTHER" id="PTHR43738">
    <property type="entry name" value="ABC TRANSPORTER, MEMBRANE PROTEIN"/>
    <property type="match status" value="1"/>
</dbReference>
<dbReference type="Pfam" id="PF02687">
    <property type="entry name" value="FtsX"/>
    <property type="match status" value="1"/>
</dbReference>
<keyword evidence="4 7" id="KW-1133">Transmembrane helix</keyword>
<evidence type="ECO:0000256" key="4">
    <source>
        <dbReference type="ARBA" id="ARBA00022989"/>
    </source>
</evidence>
<accession>A0ABV6AUT7</accession>
<evidence type="ECO:0000259" key="8">
    <source>
        <dbReference type="Pfam" id="PF02687"/>
    </source>
</evidence>